<evidence type="ECO:0000313" key="1">
    <source>
        <dbReference type="EMBL" id="MBM7702856.1"/>
    </source>
</evidence>
<evidence type="ECO:0000313" key="2">
    <source>
        <dbReference type="Proteomes" id="UP000809829"/>
    </source>
</evidence>
<proteinExistence type="predicted"/>
<protein>
    <submittedName>
        <fullName evidence="1">Uncharacterized protein</fullName>
    </submittedName>
</protein>
<dbReference type="EMBL" id="JAFBFC010000003">
    <property type="protein sequence ID" value="MBM7702856.1"/>
    <property type="molecule type" value="Genomic_DNA"/>
</dbReference>
<sequence>MEKRILGLKVRYIQNVYNITFIEEENDFFAIKIKGINRTYNIFYEETWMGQRGLLQEILSVHKMRTTSNEKSLFKKFVLKWGFISNLEKQSMSEFWNEINILALLLSRYSQIMNKDLHSLRKWILIKEVRKEVYEEINGVQYRIENAETLSAKRGARTIVSFSGNIRCGVIETKSSLNDIQQNELASYQLLGFTFLTEVLYDLNIPTLIRPGRININQRNSYTPIQEIKVDPYLEIKDMCSSIYVLLLMLITKKQSVCKSCDAPFTPKRANNIYCSTTCSNYVKKRNYRERKYR</sequence>
<name>A0ABS2QVT8_9BACI</name>
<organism evidence="1 2">
    <name type="scientific">Priestia iocasae</name>
    <dbReference type="NCBI Taxonomy" id="2291674"/>
    <lineage>
        <taxon>Bacteria</taxon>
        <taxon>Bacillati</taxon>
        <taxon>Bacillota</taxon>
        <taxon>Bacilli</taxon>
        <taxon>Bacillales</taxon>
        <taxon>Bacillaceae</taxon>
        <taxon>Priestia</taxon>
    </lineage>
</organism>
<keyword evidence="2" id="KW-1185">Reference proteome</keyword>
<reference evidence="1 2" key="1">
    <citation type="submission" date="2021-01" db="EMBL/GenBank/DDBJ databases">
        <title>Genomic Encyclopedia of Type Strains, Phase IV (KMG-IV): sequencing the most valuable type-strain genomes for metagenomic binning, comparative biology and taxonomic classification.</title>
        <authorList>
            <person name="Goeker M."/>
        </authorList>
    </citation>
    <scope>NUCLEOTIDE SEQUENCE [LARGE SCALE GENOMIC DNA]</scope>
    <source>
        <strain evidence="1 2">DSM 104297</strain>
    </source>
</reference>
<dbReference type="Proteomes" id="UP000809829">
    <property type="component" value="Unassembled WGS sequence"/>
</dbReference>
<accession>A0ABS2QVT8</accession>
<comment type="caution">
    <text evidence="1">The sequence shown here is derived from an EMBL/GenBank/DDBJ whole genome shotgun (WGS) entry which is preliminary data.</text>
</comment>
<gene>
    <name evidence="1" type="ORF">JOC83_001703</name>
</gene>
<dbReference type="RefSeq" id="WP_205186206.1">
    <property type="nucleotide sequence ID" value="NZ_JAFBFC010000003.1"/>
</dbReference>